<keyword evidence="3 12" id="KW-0240">DNA-directed RNA polymerase</keyword>
<evidence type="ECO:0000256" key="6">
    <source>
        <dbReference type="ARBA" id="ARBA00022946"/>
    </source>
</evidence>
<comment type="similarity">
    <text evidence="2 12">Belongs to the phage and mitochondrial RNA polymerase family.</text>
</comment>
<dbReference type="PANTHER" id="PTHR10102:SF0">
    <property type="entry name" value="DNA-DIRECTED RNA POLYMERASE, MITOCHONDRIAL"/>
    <property type="match status" value="1"/>
</dbReference>
<evidence type="ECO:0000256" key="4">
    <source>
        <dbReference type="ARBA" id="ARBA00022679"/>
    </source>
</evidence>
<evidence type="ECO:0000256" key="7">
    <source>
        <dbReference type="ARBA" id="ARBA00023128"/>
    </source>
</evidence>
<dbReference type="Pfam" id="PF14700">
    <property type="entry name" value="RPOL_N"/>
    <property type="match status" value="1"/>
</dbReference>
<dbReference type="PANTHER" id="PTHR10102">
    <property type="entry name" value="DNA-DIRECTED RNA POLYMERASE, MITOCHONDRIAL"/>
    <property type="match status" value="1"/>
</dbReference>
<accession>A0A2J7QZW4</accession>
<protein>
    <recommendedName>
        <fullName evidence="12">DNA-directed RNA polymerase</fullName>
        <ecNumber evidence="12">2.7.7.6</ecNumber>
    </recommendedName>
</protein>
<keyword evidence="7" id="KW-0496">Mitochondrion</keyword>
<keyword evidence="4 12" id="KW-0808">Transferase</keyword>
<dbReference type="InParanoid" id="A0A2J7QZW4"/>
<dbReference type="FunFam" id="1.10.287.280:FF:000001">
    <property type="entry name" value="DNA-directed RNA polymerase"/>
    <property type="match status" value="1"/>
</dbReference>
<evidence type="ECO:0000256" key="1">
    <source>
        <dbReference type="ARBA" id="ARBA00004173"/>
    </source>
</evidence>
<dbReference type="Gene3D" id="1.10.1320.10">
    <property type="entry name" value="DNA-directed RNA polymerase, N-terminal domain"/>
    <property type="match status" value="1"/>
</dbReference>
<dbReference type="InterPro" id="IPR037159">
    <property type="entry name" value="RNA_POL_N_sf"/>
</dbReference>
<evidence type="ECO:0000256" key="12">
    <source>
        <dbReference type="RuleBase" id="RU003805"/>
    </source>
</evidence>
<dbReference type="GO" id="GO:0003899">
    <property type="term" value="F:DNA-directed RNA polymerase activity"/>
    <property type="evidence" value="ECO:0007669"/>
    <property type="project" value="UniProtKB-EC"/>
</dbReference>
<evidence type="ECO:0000259" key="13">
    <source>
        <dbReference type="SMART" id="SM01311"/>
    </source>
</evidence>
<comment type="caution">
    <text evidence="14">The sequence shown here is derived from an EMBL/GenBank/DDBJ whole genome shotgun (WGS) entry which is preliminary data.</text>
</comment>
<sequence length="1354" mass="155735">MYRLFKLKRLYQLNSKVTPPYTSEPAKQSCSVCSHNFAMKPRNDAQFIQNAVPKRFQSTNIHTAIQNSHKTKKKKIRRSKKKYAELVEVTDGASNQTKASVSKLKPKHLSLLVKQPDINLGQLYNLKNVTEQSVMSPEMDTSHQTQDNIEPVVMSKSISAEKVYLLRELKCENHAKVSEVEELDVLNYEHELADTHDRSIDDLEFKPKMVALGTAVLEHNLVDDPICHSQEMEDELDESIVEAISAEEEHGEPAVEAMASIVPVPELPQAKSNEKKSKDATFKMTYKKGVRDQMAKVKLTDLEKAAKEECLYRNLYAYLETCVSCGLLNRALFSLLFYHSRSRYSRYTSPANEIELFNILLHGFARKGNLNKVKEIHGILRRERLPLSAQTFAALFECIGRLPADSAATYQILKGYVEEMSQKGLTFNDIIQKSVFVSDQREVVVDVIRRIEPNFEPDSILPDMCYACNLLHELNSENRSGKGRTYKSPAEGLMTKSDLQQLIKEQLQTELNSYVKVKTVEDRTEPNETILYYRKRLQEAQDNWKETICEAYHRDLRVLRVQQHYRVFRHINLYPYLKVLDPEDYFEIILQEIRKLAEGSETYSPTTNQLYRDLGDQVRKRYEIKFKTNSGILEKVVHLYKEYCDWYLAPEDSEQIMNTRQKWQQLEYENPEGPSVNMEEKSWPPSVLGGVGKFLYNIIMRDIKIDVNIVKVNSKTEHLLPAFYTLFRTQGRLLKEEVKPHPVLARLFRGAAQEDLVFEVADVPMLCPPLPWTSVNSGGYLLAKEALIRLHHQAAQQRHLLKKTPVQQLYPSLDSLNQLGSVPWIVNESVLDVAIEVFNSGGSQQLDIPEPPSSCPAPSAVTPEMTKKERFQAFRQRMALRRRKAEMYSLWCDTLYRLSLANHFRKRIFWLPHNMDFRGRVYPCPPHLNHLGSDMARSLLCFAKGEPFGPNGFDWLKIHLINLTGLKKRDTVDERLQLAEELLPEIMDSAEKPLTGRMWWAQSEEPWQTLACCMEIAKAVKSGDPENYVCHFPVHQDGSCNGLQHYAALGRDEAGAESVNLKAAARPQDVYSCVAALVERERIKDAEAGLKIAQVLEGYISRKVIKQTVMTTVYGVTRFGARLQIARQLKDIENFPKDYVWQGSTYLVGKTFESLQEMFTSTKEIQDWFTECARLISQVCGQNVEWVTPLGLPIVQPYSRPNKKLEAQSTVKEIKEHYALDMFERPNVMKQKNAFPPNFIHSLDSSHMMLTSLFCEREGITFVSVHDCFWTHPSSVDIMNKVCRNQFVSLHSQPILEDLSEFLVRKYSYAEREFSDDGSVGDTAKRRLNRILRKLPFKGDFQLDSVLESVYFFS</sequence>
<dbReference type="GO" id="GO:0071897">
    <property type="term" value="P:DNA biosynthetic process"/>
    <property type="evidence" value="ECO:0007669"/>
    <property type="project" value="UniProtKB-ARBA"/>
</dbReference>
<dbReference type="SMART" id="SM01311">
    <property type="entry name" value="RPOL_N"/>
    <property type="match status" value="1"/>
</dbReference>
<name>A0A2J7QZW4_9NEOP</name>
<evidence type="ECO:0000313" key="14">
    <source>
        <dbReference type="EMBL" id="PNF34114.1"/>
    </source>
</evidence>
<proteinExistence type="inferred from homology"/>
<dbReference type="STRING" id="105785.A0A2J7QZW4"/>
<comment type="subcellular location">
    <subcellularLocation>
        <location evidence="1">Mitochondrion</location>
    </subcellularLocation>
</comment>
<dbReference type="Gene3D" id="1.25.40.10">
    <property type="entry name" value="Tetratricopeptide repeat domain"/>
    <property type="match status" value="1"/>
</dbReference>
<dbReference type="Proteomes" id="UP000235965">
    <property type="component" value="Unassembled WGS sequence"/>
</dbReference>
<evidence type="ECO:0000256" key="2">
    <source>
        <dbReference type="ARBA" id="ARBA00009493"/>
    </source>
</evidence>
<evidence type="ECO:0000256" key="5">
    <source>
        <dbReference type="ARBA" id="ARBA00022695"/>
    </source>
</evidence>
<dbReference type="FunFam" id="1.10.150.20:FF:000031">
    <property type="entry name" value="DNA-directed RNA polymerase"/>
    <property type="match status" value="1"/>
</dbReference>
<keyword evidence="5 12" id="KW-0548">Nucleotidyltransferase</keyword>
<evidence type="ECO:0000256" key="3">
    <source>
        <dbReference type="ARBA" id="ARBA00022478"/>
    </source>
</evidence>
<dbReference type="InterPro" id="IPR046950">
    <property type="entry name" value="DNA-dir_Rpol_C_phage-type"/>
</dbReference>
<comment type="function">
    <text evidence="12">DNA-dependent RNA polymerase catalyzes the transcription of DNA into RNA using the four ribonucleoside triphosphates as substrates.</text>
</comment>
<keyword evidence="15" id="KW-1185">Reference proteome</keyword>
<organism evidence="14 15">
    <name type="scientific">Cryptotermes secundus</name>
    <dbReference type="NCBI Taxonomy" id="105785"/>
    <lineage>
        <taxon>Eukaryota</taxon>
        <taxon>Metazoa</taxon>
        <taxon>Ecdysozoa</taxon>
        <taxon>Arthropoda</taxon>
        <taxon>Hexapoda</taxon>
        <taxon>Insecta</taxon>
        <taxon>Pterygota</taxon>
        <taxon>Neoptera</taxon>
        <taxon>Polyneoptera</taxon>
        <taxon>Dictyoptera</taxon>
        <taxon>Blattodea</taxon>
        <taxon>Blattoidea</taxon>
        <taxon>Termitoidae</taxon>
        <taxon>Kalotermitidae</taxon>
        <taxon>Cryptotermitinae</taxon>
        <taxon>Cryptotermes</taxon>
    </lineage>
</organism>
<dbReference type="Gene3D" id="1.10.150.20">
    <property type="entry name" value="5' to 3' exonuclease, C-terminal subdomain"/>
    <property type="match status" value="1"/>
</dbReference>
<gene>
    <name evidence="14" type="ORF">B7P43_G01164</name>
</gene>
<dbReference type="FunFam" id="1.10.1320.10:FF:000002">
    <property type="entry name" value="DNA-directed RNA polymerase"/>
    <property type="match status" value="1"/>
</dbReference>
<dbReference type="InterPro" id="IPR043502">
    <property type="entry name" value="DNA/RNA_pol_sf"/>
</dbReference>
<dbReference type="OrthoDB" id="276422at2759"/>
<dbReference type="GO" id="GO:0034245">
    <property type="term" value="C:mitochondrial DNA-directed RNA polymerase complex"/>
    <property type="evidence" value="ECO:0007669"/>
    <property type="project" value="TreeGrafter"/>
</dbReference>
<dbReference type="InterPro" id="IPR011990">
    <property type="entry name" value="TPR-like_helical_dom_sf"/>
</dbReference>
<dbReference type="InterPro" id="IPR002092">
    <property type="entry name" value="DNA-dir_Rpol_phage-type"/>
</dbReference>
<dbReference type="InterPro" id="IPR029262">
    <property type="entry name" value="RPOL_N"/>
</dbReference>
<evidence type="ECO:0000256" key="9">
    <source>
        <dbReference type="ARBA" id="ARBA00048552"/>
    </source>
</evidence>
<dbReference type="Gene3D" id="1.10.287.280">
    <property type="match status" value="1"/>
</dbReference>
<dbReference type="PROSITE" id="PS00489">
    <property type="entry name" value="RNA_POL_PHAGE_2"/>
    <property type="match status" value="1"/>
</dbReference>
<evidence type="ECO:0000313" key="15">
    <source>
        <dbReference type="Proteomes" id="UP000235965"/>
    </source>
</evidence>
<keyword evidence="6" id="KW-0809">Transit peptide</keyword>
<dbReference type="FunCoup" id="A0A2J7QZW4">
    <property type="interactions" value="958"/>
</dbReference>
<dbReference type="PROSITE" id="PS00900">
    <property type="entry name" value="RNA_POL_PHAGE_1"/>
    <property type="match status" value="1"/>
</dbReference>
<comment type="subunit">
    <text evidence="11">Homodimer. Component of the mitochondrial transcription initiation complex, composed at least of TFB2M, TFAM and POLRMT. In this complex TFAM recruits POLRMT to the promoter whereas TFB2M induces structural changes in POLRMT to enable promoter opening and trapping of the DNA non-template strand. Upon metabolic stress, forms a complex composed of FOXO3, SIRT3 and mitochondrial RNA polymerase POLRMT; the complex is recruited to mtDNA in a SIRT3-dependent manner. Also forms a complex composed of FOXO3, SIRT3, TFAM and POLRMT. Interacts with TFB1M and TFB2M, leading to the stimulation of transcription. Interacts with TEFM. Interacts with MTRES1.</text>
</comment>
<comment type="catalytic activity">
    <reaction evidence="9 12">
        <text>RNA(n) + a ribonucleoside 5'-triphosphate = RNA(n+1) + diphosphate</text>
        <dbReference type="Rhea" id="RHEA:21248"/>
        <dbReference type="Rhea" id="RHEA-COMP:14527"/>
        <dbReference type="Rhea" id="RHEA-COMP:17342"/>
        <dbReference type="ChEBI" id="CHEBI:33019"/>
        <dbReference type="ChEBI" id="CHEBI:61557"/>
        <dbReference type="ChEBI" id="CHEBI:140395"/>
        <dbReference type="EC" id="2.7.7.6"/>
    </reaction>
</comment>
<feature type="domain" description="DNA-directed RNA polymerase N-terminal" evidence="13">
    <location>
        <begin position="504"/>
        <end position="821"/>
    </location>
</feature>
<evidence type="ECO:0000256" key="8">
    <source>
        <dbReference type="ARBA" id="ARBA00023163"/>
    </source>
</evidence>
<keyword evidence="8 12" id="KW-0804">Transcription</keyword>
<dbReference type="GO" id="GO:0001018">
    <property type="term" value="F:mitochondrial promoter sequence-specific DNA binding"/>
    <property type="evidence" value="ECO:0007669"/>
    <property type="project" value="TreeGrafter"/>
</dbReference>
<evidence type="ECO:0000256" key="10">
    <source>
        <dbReference type="ARBA" id="ARBA00057821"/>
    </source>
</evidence>
<dbReference type="Pfam" id="PF00940">
    <property type="entry name" value="RNA_pol"/>
    <property type="match status" value="1"/>
</dbReference>
<dbReference type="GO" id="GO:0006390">
    <property type="term" value="P:mitochondrial transcription"/>
    <property type="evidence" value="ECO:0007669"/>
    <property type="project" value="TreeGrafter"/>
</dbReference>
<dbReference type="EMBL" id="NEVH01009067">
    <property type="protein sequence ID" value="PNF34114.1"/>
    <property type="molecule type" value="Genomic_DNA"/>
</dbReference>
<reference evidence="14 15" key="1">
    <citation type="submission" date="2017-12" db="EMBL/GenBank/DDBJ databases">
        <title>Hemimetabolous genomes reveal molecular basis of termite eusociality.</title>
        <authorList>
            <person name="Harrison M.C."/>
            <person name="Jongepier E."/>
            <person name="Robertson H.M."/>
            <person name="Arning N."/>
            <person name="Bitard-Feildel T."/>
            <person name="Chao H."/>
            <person name="Childers C.P."/>
            <person name="Dinh H."/>
            <person name="Doddapaneni H."/>
            <person name="Dugan S."/>
            <person name="Gowin J."/>
            <person name="Greiner C."/>
            <person name="Han Y."/>
            <person name="Hu H."/>
            <person name="Hughes D.S.T."/>
            <person name="Huylmans A.-K."/>
            <person name="Kemena C."/>
            <person name="Kremer L.P.M."/>
            <person name="Lee S.L."/>
            <person name="Lopez-Ezquerra A."/>
            <person name="Mallet L."/>
            <person name="Monroy-Kuhn J.M."/>
            <person name="Moser A."/>
            <person name="Murali S.C."/>
            <person name="Muzny D.M."/>
            <person name="Otani S."/>
            <person name="Piulachs M.-D."/>
            <person name="Poelchau M."/>
            <person name="Qu J."/>
            <person name="Schaub F."/>
            <person name="Wada-Katsumata A."/>
            <person name="Worley K.C."/>
            <person name="Xie Q."/>
            <person name="Ylla G."/>
            <person name="Poulsen M."/>
            <person name="Gibbs R.A."/>
            <person name="Schal C."/>
            <person name="Richards S."/>
            <person name="Belles X."/>
            <person name="Korb J."/>
            <person name="Bornberg-Bauer E."/>
        </authorList>
    </citation>
    <scope>NUCLEOTIDE SEQUENCE [LARGE SCALE GENOMIC DNA]</scope>
    <source>
        <tissue evidence="14">Whole body</tissue>
    </source>
</reference>
<evidence type="ECO:0000256" key="11">
    <source>
        <dbReference type="ARBA" id="ARBA00063316"/>
    </source>
</evidence>
<dbReference type="EC" id="2.7.7.6" evidence="12"/>
<dbReference type="SUPFAM" id="SSF56672">
    <property type="entry name" value="DNA/RNA polymerases"/>
    <property type="match status" value="1"/>
</dbReference>
<comment type="function">
    <text evidence="10">DNA-dependent RNA polymerase catalyzes the transcription of mitochondrial DNA into RNA using the four ribonucleoside triphosphates as substrates. Component of the mitochondrial transcription initiation complex, composed at least of TFB2M, TFAM and POLRMT that is required for basal transcription of mitochondrial DNA. In this complex, TFAM recruits POLRMT to a specific promoter whereas TFB2M induces structural changes in POLRMT to enable promoter opening and trapping of the DNA non-template strand. Has DNA primase activity. Catalyzes the synthesis of short RNA primers that are necessary for the initiation of lagging-strand DNA synthesis from the origin of light-strand DNA replication (OriL).</text>
</comment>